<dbReference type="AlphaFoldDB" id="A0A811V2R8"/>
<evidence type="ECO:0000313" key="2">
    <source>
        <dbReference type="Proteomes" id="UP000606786"/>
    </source>
</evidence>
<protein>
    <submittedName>
        <fullName evidence="1">(Mediterranean fruit fly) hypothetical protein</fullName>
    </submittedName>
</protein>
<keyword evidence="2" id="KW-1185">Reference proteome</keyword>
<organism evidence="1 2">
    <name type="scientific">Ceratitis capitata</name>
    <name type="common">Mediterranean fruit fly</name>
    <name type="synonym">Tephritis capitata</name>
    <dbReference type="NCBI Taxonomy" id="7213"/>
    <lineage>
        <taxon>Eukaryota</taxon>
        <taxon>Metazoa</taxon>
        <taxon>Ecdysozoa</taxon>
        <taxon>Arthropoda</taxon>
        <taxon>Hexapoda</taxon>
        <taxon>Insecta</taxon>
        <taxon>Pterygota</taxon>
        <taxon>Neoptera</taxon>
        <taxon>Endopterygota</taxon>
        <taxon>Diptera</taxon>
        <taxon>Brachycera</taxon>
        <taxon>Muscomorpha</taxon>
        <taxon>Tephritoidea</taxon>
        <taxon>Tephritidae</taxon>
        <taxon>Ceratitis</taxon>
        <taxon>Ceratitis</taxon>
    </lineage>
</organism>
<gene>
    <name evidence="1" type="ORF">CCAP1982_LOCUS13502</name>
</gene>
<comment type="caution">
    <text evidence="1">The sequence shown here is derived from an EMBL/GenBank/DDBJ whole genome shotgun (WGS) entry which is preliminary data.</text>
</comment>
<name>A0A811V2R8_CERCA</name>
<dbReference type="EMBL" id="CAJHJT010000034">
    <property type="protein sequence ID" value="CAD7005141.1"/>
    <property type="molecule type" value="Genomic_DNA"/>
</dbReference>
<dbReference type="Proteomes" id="UP000606786">
    <property type="component" value="Unassembled WGS sequence"/>
</dbReference>
<reference evidence="1" key="1">
    <citation type="submission" date="2020-11" db="EMBL/GenBank/DDBJ databases">
        <authorList>
            <person name="Whitehead M."/>
        </authorList>
    </citation>
    <scope>NUCLEOTIDE SEQUENCE</scope>
    <source>
        <strain evidence="1">EGII</strain>
    </source>
</reference>
<evidence type="ECO:0000313" key="1">
    <source>
        <dbReference type="EMBL" id="CAD7005141.1"/>
    </source>
</evidence>
<proteinExistence type="predicted"/>
<accession>A0A811V2R8</accession>
<sequence>MTLYMNISTIHTYTFTMYVIHVVHNKLNANKNNGWHSCDDFQQLVVFFRKSRRRFVASLNTRLSAILARSKDFSSFLNFFNNNPSMVCFTHTNASHNGRDAKTTHAPRRTHTQTRSSVDIAAVNMHLHICM</sequence>